<sequence>MMLMKLWMVVLVVVLTTLVRASGHNEAQHDALCGVLKKAVSRWGKEGETLTEPLKTGLKVTIFGNESGGDIEKLRKELPEFYDNVWSGVSASGMPCAGYYSGRSAPHGLVCLCTVGTDGFPFHGRIENQKLCAQFKDALGGGANGWGRSLVVLDDSSEVSQNEKGETQL</sequence>
<accession>F9WGD8</accession>
<dbReference type="EMBL" id="CAEQ01002263">
    <property type="protein sequence ID" value="CCD16373.1"/>
    <property type="molecule type" value="Genomic_DNA"/>
</dbReference>
<protein>
    <submittedName>
        <fullName evidence="2">WGS project CAEQ00000000 data, annotated contig 49</fullName>
    </submittedName>
</protein>
<name>F9WGD8_TRYCI</name>
<dbReference type="Proteomes" id="UP000000702">
    <property type="component" value="Unassembled WGS sequence"/>
</dbReference>
<proteinExistence type="predicted"/>
<reference evidence="3" key="1">
    <citation type="submission" date="2011-07" db="EMBL/GenBank/DDBJ databases">
        <title>Divergent evolution of antigenic variation in African trypanosomes.</title>
        <authorList>
            <person name="Jackson A.P."/>
            <person name="Berry A."/>
            <person name="Allison H.C."/>
            <person name="Burton P."/>
            <person name="Anderson J."/>
            <person name="Aslett M."/>
            <person name="Brown R."/>
            <person name="Corton N."/>
            <person name="Harris D."/>
            <person name="Hauser H."/>
            <person name="Gamble J."/>
            <person name="Gilderthorp R."/>
            <person name="McQuillan J."/>
            <person name="Quail M.A."/>
            <person name="Sanders M."/>
            <person name="Van Tonder A."/>
            <person name="Ginger M.L."/>
            <person name="Donelson J.E."/>
            <person name="Field M.C."/>
            <person name="Barry J.D."/>
            <person name="Berriman M."/>
            <person name="Hertz-Fowler C."/>
        </authorList>
    </citation>
    <scope>NUCLEOTIDE SEQUENCE [LARGE SCALE GENOMIC DNA]</scope>
    <source>
        <strain evidence="3">IL3000</strain>
    </source>
</reference>
<keyword evidence="1" id="KW-0732">Signal</keyword>
<evidence type="ECO:0000313" key="2">
    <source>
        <dbReference type="EMBL" id="CCD16373.1"/>
    </source>
</evidence>
<feature type="chain" id="PRO_5003390337" evidence="1">
    <location>
        <begin position="24"/>
        <end position="169"/>
    </location>
</feature>
<evidence type="ECO:0000313" key="3">
    <source>
        <dbReference type="Proteomes" id="UP000000702"/>
    </source>
</evidence>
<feature type="signal peptide" evidence="1">
    <location>
        <begin position="1"/>
        <end position="23"/>
    </location>
</feature>
<dbReference type="VEuPathDB" id="TriTrypDB:TcIL3000_0_01480"/>
<organism evidence="2 3">
    <name type="scientific">Trypanosoma congolense (strain IL3000)</name>
    <dbReference type="NCBI Taxonomy" id="1068625"/>
    <lineage>
        <taxon>Eukaryota</taxon>
        <taxon>Discoba</taxon>
        <taxon>Euglenozoa</taxon>
        <taxon>Kinetoplastea</taxon>
        <taxon>Metakinetoplastina</taxon>
        <taxon>Trypanosomatida</taxon>
        <taxon>Trypanosomatidae</taxon>
        <taxon>Trypanosoma</taxon>
        <taxon>Nannomonas</taxon>
    </lineage>
</organism>
<reference evidence="2 3" key="2">
    <citation type="journal article" date="2012" name="Proc. Natl. Acad. Sci. U.S.A.">
        <title>Antigenic diversity is generated by distinct evolutionary mechanisms in African trypanosome species.</title>
        <authorList>
            <person name="Jackson A.P."/>
            <person name="Berry A."/>
            <person name="Aslett M."/>
            <person name="Allison H.C."/>
            <person name="Burton P."/>
            <person name="Vavrova-Anderson J."/>
            <person name="Brown R."/>
            <person name="Browne H."/>
            <person name="Corton N."/>
            <person name="Hauser H."/>
            <person name="Gamble J."/>
            <person name="Gilderthorp R."/>
            <person name="Marcello L."/>
            <person name="McQuillan J."/>
            <person name="Otto T.D."/>
            <person name="Quail M.A."/>
            <person name="Sanders M.J."/>
            <person name="van Tonder A."/>
            <person name="Ginger M.L."/>
            <person name="Field M.C."/>
            <person name="Barry J.D."/>
            <person name="Hertz-Fowler C."/>
            <person name="Berriman M."/>
        </authorList>
    </citation>
    <scope>NUCLEOTIDE SEQUENCE [LARGE SCALE GENOMIC DNA]</scope>
    <source>
        <strain evidence="2 3">IL3000</strain>
    </source>
</reference>
<keyword evidence="3" id="KW-1185">Reference proteome</keyword>
<gene>
    <name evidence="2" type="ORF">TCIL3000_0_01480</name>
</gene>
<dbReference type="AlphaFoldDB" id="F9WGD8"/>
<comment type="caution">
    <text evidence="2">The sequence shown here is derived from an EMBL/GenBank/DDBJ whole genome shotgun (WGS) entry which is preliminary data.</text>
</comment>
<evidence type="ECO:0000256" key="1">
    <source>
        <dbReference type="SAM" id="SignalP"/>
    </source>
</evidence>